<name>A0ACB8SCR0_9AGAM</name>
<reference evidence="1" key="2">
    <citation type="journal article" date="2022" name="New Phytol.">
        <title>Evolutionary transition to the ectomycorrhizal habit in the genomes of a hyperdiverse lineage of mushroom-forming fungi.</title>
        <authorList>
            <person name="Looney B."/>
            <person name="Miyauchi S."/>
            <person name="Morin E."/>
            <person name="Drula E."/>
            <person name="Courty P.E."/>
            <person name="Kohler A."/>
            <person name="Kuo A."/>
            <person name="LaButti K."/>
            <person name="Pangilinan J."/>
            <person name="Lipzen A."/>
            <person name="Riley R."/>
            <person name="Andreopoulos W."/>
            <person name="He G."/>
            <person name="Johnson J."/>
            <person name="Nolan M."/>
            <person name="Tritt A."/>
            <person name="Barry K.W."/>
            <person name="Grigoriev I.V."/>
            <person name="Nagy L.G."/>
            <person name="Hibbett D."/>
            <person name="Henrissat B."/>
            <person name="Matheny P.B."/>
            <person name="Labbe J."/>
            <person name="Martin F.M."/>
        </authorList>
    </citation>
    <scope>NUCLEOTIDE SEQUENCE</scope>
    <source>
        <strain evidence="1">FP105234-sp</strain>
    </source>
</reference>
<comment type="caution">
    <text evidence="1">The sequence shown here is derived from an EMBL/GenBank/DDBJ whole genome shotgun (WGS) entry which is preliminary data.</text>
</comment>
<dbReference type="EMBL" id="MU275839">
    <property type="protein sequence ID" value="KAI0053685.1"/>
    <property type="molecule type" value="Genomic_DNA"/>
</dbReference>
<accession>A0ACB8SCR0</accession>
<gene>
    <name evidence="1" type="ORF">FA95DRAFT_1552191</name>
</gene>
<protein>
    <submittedName>
        <fullName evidence="1">Uncharacterized protein</fullName>
    </submittedName>
</protein>
<proteinExistence type="predicted"/>
<organism evidence="1 2">
    <name type="scientific">Auriscalpium vulgare</name>
    <dbReference type="NCBI Taxonomy" id="40419"/>
    <lineage>
        <taxon>Eukaryota</taxon>
        <taxon>Fungi</taxon>
        <taxon>Dikarya</taxon>
        <taxon>Basidiomycota</taxon>
        <taxon>Agaricomycotina</taxon>
        <taxon>Agaricomycetes</taxon>
        <taxon>Russulales</taxon>
        <taxon>Auriscalpiaceae</taxon>
        <taxon>Auriscalpium</taxon>
    </lineage>
</organism>
<dbReference type="Proteomes" id="UP000814033">
    <property type="component" value="Unassembled WGS sequence"/>
</dbReference>
<sequence>MVEPFLASVNGLLSSSATSSRSLLAVRSSMHPVLQKLASQDVVSSHFKRLKGKEKAQPESDWIQHSGWQCEPHGSACRCANSNALHSPRHPPRRHPAAAYAMQPRTHSSHQPPQTPYGMQIRHASSSAQYVTKASPRTDAYQIVDRFVQGDPLPGQLQPVPLDLAWDSYSELRERDAPMSTRLDALLPFIDRALSALEQARPTQDELDKWTVRFRHLLEGADAVAIPRSSEEVHRMCLWARVGALSGDVPGATKTFSQMHEIRGTGPPLPFELRTYESMFQALYRARGPVAVLDFIVSYWQTVGRCLEDHHFRGHEDADVLSVRDAAFRLLQEIELPAAVLAGRRERDDKTSRLRMADVLVTQLIANRIPEDALDICKEMDRQGLPVRFFLQLSLVRSLVRAKAFELANTLFSGLSSDAFQKEINDDKQTFYATGLHLFAQQGEVKRAEEMFASLEKIKNVGRADIGMRLQAHAVGGDTATVVRLFYNYFPNDRKSRHKPTIQHYTAVIMAHARNRDLDGMNEWLEKMSKRGFTPDRHVFDVIVTSFASRGEVDIVAMVLEQMRRAGLPPQVVTYTNIITMLAARRDPVAAESIYRRAISEGVRPDRQMIAALMGAHAEAGSWKGVIRAFDYMRSSRNRQYRPRIDVYNILLKAYVLLGAPFKVVADVFEKIEDTGVRPTLHTFSLLIQSACDSGLMDVATNVFRELDTLSQQWETGLQVNAYALTIIMAGYLRQGNKYKAKEVYDDMLARGIQPTSITFGAILNAYANDGSQESIELAQEFLASLMAKDPGTRTWLDPSHRRRSGYEHLYGPLMTLFSRNAQPEEVEKYFQEILDAGGEPSLLTLTLLLHAYRRVGNVDTVRELWAQILDLGKRSHHVDLLFEGFDEPPRKDLQRKTNILCLSLSIYMDSLSSAGFHDEIAQTWNELKQLGFAFDSHNWNHLVVVLIRAGRPLHAFQILERVILPYQEKSQHIIAERSDSPPSPLTFEDAAPLEDEDPDAVEPAPPIMNFSPIRRAQTVAIAELHAKGDLNPPPEREDDFAHPLHILHQISPSWNLWRPHAAVVRLLSSVLEHLLTGRAIQPVLPLGAVRPPPQPDEEDEAHVAKRALREIHEQCPKAVEVVKAFSFRLRAREQRQEMIENPEDRH</sequence>
<evidence type="ECO:0000313" key="1">
    <source>
        <dbReference type="EMBL" id="KAI0053685.1"/>
    </source>
</evidence>
<keyword evidence="2" id="KW-1185">Reference proteome</keyword>
<evidence type="ECO:0000313" key="2">
    <source>
        <dbReference type="Proteomes" id="UP000814033"/>
    </source>
</evidence>
<reference evidence="1" key="1">
    <citation type="submission" date="2021-02" db="EMBL/GenBank/DDBJ databases">
        <authorList>
            <consortium name="DOE Joint Genome Institute"/>
            <person name="Ahrendt S."/>
            <person name="Looney B.P."/>
            <person name="Miyauchi S."/>
            <person name="Morin E."/>
            <person name="Drula E."/>
            <person name="Courty P.E."/>
            <person name="Chicoki N."/>
            <person name="Fauchery L."/>
            <person name="Kohler A."/>
            <person name="Kuo A."/>
            <person name="Labutti K."/>
            <person name="Pangilinan J."/>
            <person name="Lipzen A."/>
            <person name="Riley R."/>
            <person name="Andreopoulos W."/>
            <person name="He G."/>
            <person name="Johnson J."/>
            <person name="Barry K.W."/>
            <person name="Grigoriev I.V."/>
            <person name="Nagy L."/>
            <person name="Hibbett D."/>
            <person name="Henrissat B."/>
            <person name="Matheny P.B."/>
            <person name="Labbe J."/>
            <person name="Martin F."/>
        </authorList>
    </citation>
    <scope>NUCLEOTIDE SEQUENCE</scope>
    <source>
        <strain evidence="1">FP105234-sp</strain>
    </source>
</reference>